<proteinExistence type="predicted"/>
<keyword evidence="1" id="KW-1133">Transmembrane helix</keyword>
<protein>
    <submittedName>
        <fullName evidence="2">Uncharacterized protein</fullName>
    </submittedName>
</protein>
<sequence>MPVDRRRRALVLLLLFVVLTGVSIAVSGSRPHLDQGTAPWLLQVVGHLCALAGGVLLLAPEEGREDAGVRRLGAVVLAAIVVLGLVDAMTLAADSAGANIGAGLVRLVGLVAIMVATIRLAHGVAASRRTR</sequence>
<evidence type="ECO:0000313" key="2">
    <source>
        <dbReference type="EMBL" id="TQN41016.1"/>
    </source>
</evidence>
<organism evidence="2 3">
    <name type="scientific">Blastococcus colisei</name>
    <dbReference type="NCBI Taxonomy" id="1564162"/>
    <lineage>
        <taxon>Bacteria</taxon>
        <taxon>Bacillati</taxon>
        <taxon>Actinomycetota</taxon>
        <taxon>Actinomycetes</taxon>
        <taxon>Geodermatophilales</taxon>
        <taxon>Geodermatophilaceae</taxon>
        <taxon>Blastococcus</taxon>
    </lineage>
</organism>
<dbReference type="EMBL" id="VFQE01000001">
    <property type="protein sequence ID" value="TQN41016.1"/>
    <property type="molecule type" value="Genomic_DNA"/>
</dbReference>
<name>A0A543PAB0_9ACTN</name>
<dbReference type="Proteomes" id="UP000319865">
    <property type="component" value="Unassembled WGS sequence"/>
</dbReference>
<feature type="transmembrane region" description="Helical" evidence="1">
    <location>
        <begin position="99"/>
        <end position="121"/>
    </location>
</feature>
<keyword evidence="3" id="KW-1185">Reference proteome</keyword>
<feature type="transmembrane region" description="Helical" evidence="1">
    <location>
        <begin position="41"/>
        <end position="60"/>
    </location>
</feature>
<keyword evidence="1" id="KW-0812">Transmembrane</keyword>
<evidence type="ECO:0000256" key="1">
    <source>
        <dbReference type="SAM" id="Phobius"/>
    </source>
</evidence>
<comment type="caution">
    <text evidence="2">The sequence shown here is derived from an EMBL/GenBank/DDBJ whole genome shotgun (WGS) entry which is preliminary data.</text>
</comment>
<accession>A0A543PAB0</accession>
<dbReference type="AlphaFoldDB" id="A0A543PAB0"/>
<keyword evidence="1" id="KW-0472">Membrane</keyword>
<reference evidence="2 3" key="1">
    <citation type="submission" date="2019-06" db="EMBL/GenBank/DDBJ databases">
        <title>Sequencing the genomes of 1000 actinobacteria strains.</title>
        <authorList>
            <person name="Klenk H.-P."/>
        </authorList>
    </citation>
    <scope>NUCLEOTIDE SEQUENCE [LARGE SCALE GENOMIC DNA]</scope>
    <source>
        <strain evidence="2 3">DSM 46837</strain>
    </source>
</reference>
<evidence type="ECO:0000313" key="3">
    <source>
        <dbReference type="Proteomes" id="UP000319865"/>
    </source>
</evidence>
<feature type="transmembrane region" description="Helical" evidence="1">
    <location>
        <begin position="72"/>
        <end position="93"/>
    </location>
</feature>
<gene>
    <name evidence="2" type="ORF">FHU33_0368</name>
</gene>